<comment type="caution">
    <text evidence="3">The sequence shown here is derived from an EMBL/GenBank/DDBJ whole genome shotgun (WGS) entry which is preliminary data.</text>
</comment>
<keyword evidence="1" id="KW-0812">Transmembrane</keyword>
<dbReference type="EMBL" id="LKET01000032">
    <property type="protein sequence ID" value="KPU44171.1"/>
    <property type="molecule type" value="Genomic_DNA"/>
</dbReference>
<dbReference type="EC" id="3.4.24.-" evidence="3"/>
<dbReference type="Gene3D" id="2.70.70.10">
    <property type="entry name" value="Glucose Permease (Domain IIA)"/>
    <property type="match status" value="1"/>
</dbReference>
<keyword evidence="3" id="KW-0378">Hydrolase</keyword>
<feature type="transmembrane region" description="Helical" evidence="1">
    <location>
        <begin position="36"/>
        <end position="56"/>
    </location>
</feature>
<evidence type="ECO:0000313" key="3">
    <source>
        <dbReference type="EMBL" id="KPU44171.1"/>
    </source>
</evidence>
<accession>A0A0P8W651</accession>
<dbReference type="InterPro" id="IPR050570">
    <property type="entry name" value="Cell_wall_metabolism_enzyme"/>
</dbReference>
<dbReference type="SUPFAM" id="SSF51261">
    <property type="entry name" value="Duplicated hybrid motif"/>
    <property type="match status" value="1"/>
</dbReference>
<dbReference type="PANTHER" id="PTHR21666">
    <property type="entry name" value="PEPTIDASE-RELATED"/>
    <property type="match status" value="1"/>
</dbReference>
<dbReference type="Proteomes" id="UP000050326">
    <property type="component" value="Unassembled WGS sequence"/>
</dbReference>
<dbReference type="Pfam" id="PF01551">
    <property type="entry name" value="Peptidase_M23"/>
    <property type="match status" value="1"/>
</dbReference>
<keyword evidence="1" id="KW-1133">Transmembrane helix</keyword>
<dbReference type="GO" id="GO:0004222">
    <property type="term" value="F:metalloendopeptidase activity"/>
    <property type="evidence" value="ECO:0007669"/>
    <property type="project" value="TreeGrafter"/>
</dbReference>
<dbReference type="PANTHER" id="PTHR21666:SF270">
    <property type="entry name" value="MUREIN HYDROLASE ACTIVATOR ENVC"/>
    <property type="match status" value="1"/>
</dbReference>
<dbReference type="STRING" id="36849.OXPF_23390"/>
<feature type="domain" description="M23ase beta-sheet core" evidence="2">
    <location>
        <begin position="149"/>
        <end position="243"/>
    </location>
</feature>
<gene>
    <name evidence="3" type="primary">mepM_2</name>
    <name evidence="3" type="ORF">OXPF_23390</name>
</gene>
<protein>
    <submittedName>
        <fullName evidence="3">Murein DD-endopeptidase MepM</fullName>
        <ecNumber evidence="3">3.4.24.-</ecNumber>
    </submittedName>
</protein>
<keyword evidence="1" id="KW-0472">Membrane</keyword>
<dbReference type="AlphaFoldDB" id="A0A0P8W651"/>
<reference evidence="3 4" key="1">
    <citation type="submission" date="2015-09" db="EMBL/GenBank/DDBJ databases">
        <title>Genome sequence of Oxobacter pfennigii DSM 3222.</title>
        <authorList>
            <person name="Poehlein A."/>
            <person name="Bengelsdorf F.R."/>
            <person name="Schiel-Bengelsdorf B."/>
            <person name="Duerre P."/>
            <person name="Daniel R."/>
        </authorList>
    </citation>
    <scope>NUCLEOTIDE SEQUENCE [LARGE SCALE GENOMIC DNA]</scope>
    <source>
        <strain evidence="3 4">DSM 3222</strain>
    </source>
</reference>
<evidence type="ECO:0000313" key="4">
    <source>
        <dbReference type="Proteomes" id="UP000050326"/>
    </source>
</evidence>
<dbReference type="InterPro" id="IPR011055">
    <property type="entry name" value="Dup_hybrid_motif"/>
</dbReference>
<dbReference type="CDD" id="cd12797">
    <property type="entry name" value="M23_peptidase"/>
    <property type="match status" value="1"/>
</dbReference>
<evidence type="ECO:0000256" key="1">
    <source>
        <dbReference type="SAM" id="Phobius"/>
    </source>
</evidence>
<sequence>MERNFGFNKNNSYVNRVRSSKMRTIKKPDIKTLENMANQLIVSAVIILLVIVLSSIQNPMIARVITGVKWVVGTDYDFKTAALSFRNNLFAGADKESQAAGNMGELSGRTEAIDAQAAYISSLMIIPVEGKITSPFGLRINPINKKQEQHTGIDIAAENGAPIKAALDGVVIKTENNDQIGKAVTIKHEGGVETLYGHCSEILVSVNDVVKKGDHIANVGDTGQATSYHLHFEIRKDGNAIDPINVIPDMKELE</sequence>
<keyword evidence="4" id="KW-1185">Reference proteome</keyword>
<evidence type="ECO:0000259" key="2">
    <source>
        <dbReference type="Pfam" id="PF01551"/>
    </source>
</evidence>
<proteinExistence type="predicted"/>
<organism evidence="3 4">
    <name type="scientific">Oxobacter pfennigii</name>
    <dbReference type="NCBI Taxonomy" id="36849"/>
    <lineage>
        <taxon>Bacteria</taxon>
        <taxon>Bacillati</taxon>
        <taxon>Bacillota</taxon>
        <taxon>Clostridia</taxon>
        <taxon>Eubacteriales</taxon>
        <taxon>Clostridiaceae</taxon>
        <taxon>Oxobacter</taxon>
    </lineage>
</organism>
<dbReference type="InterPro" id="IPR016047">
    <property type="entry name" value="M23ase_b-sheet_dom"/>
</dbReference>
<name>A0A0P8W651_9CLOT</name>